<dbReference type="Proteomes" id="UP000276133">
    <property type="component" value="Unassembled WGS sequence"/>
</dbReference>
<name>A0A3M7QQF0_BRAPC</name>
<gene>
    <name evidence="1" type="ORF">BpHYR1_017677</name>
</gene>
<evidence type="ECO:0000313" key="2">
    <source>
        <dbReference type="Proteomes" id="UP000276133"/>
    </source>
</evidence>
<protein>
    <submittedName>
        <fullName evidence="1">Uncharacterized protein</fullName>
    </submittedName>
</protein>
<dbReference type="EMBL" id="REGN01005366">
    <property type="protein sequence ID" value="RNA13616.1"/>
    <property type="molecule type" value="Genomic_DNA"/>
</dbReference>
<reference evidence="1 2" key="1">
    <citation type="journal article" date="2018" name="Sci. Rep.">
        <title>Genomic signatures of local adaptation to the degree of environmental predictability in rotifers.</title>
        <authorList>
            <person name="Franch-Gras L."/>
            <person name="Hahn C."/>
            <person name="Garcia-Roger E.M."/>
            <person name="Carmona M.J."/>
            <person name="Serra M."/>
            <person name="Gomez A."/>
        </authorList>
    </citation>
    <scope>NUCLEOTIDE SEQUENCE [LARGE SCALE GENOMIC DNA]</scope>
    <source>
        <strain evidence="1">HYR1</strain>
    </source>
</reference>
<dbReference type="AlphaFoldDB" id="A0A3M7QQF0"/>
<keyword evidence="2" id="KW-1185">Reference proteome</keyword>
<comment type="caution">
    <text evidence="1">The sequence shown here is derived from an EMBL/GenBank/DDBJ whole genome shotgun (WGS) entry which is preliminary data.</text>
</comment>
<sequence>MDSGQSCLTLERPGKKKYIHKRPEGVWGQKMNPMMKLMSKRLVIVHMKKYLRKSKKKVGLLRFTV</sequence>
<organism evidence="1 2">
    <name type="scientific">Brachionus plicatilis</name>
    <name type="common">Marine rotifer</name>
    <name type="synonym">Brachionus muelleri</name>
    <dbReference type="NCBI Taxonomy" id="10195"/>
    <lineage>
        <taxon>Eukaryota</taxon>
        <taxon>Metazoa</taxon>
        <taxon>Spiralia</taxon>
        <taxon>Gnathifera</taxon>
        <taxon>Rotifera</taxon>
        <taxon>Eurotatoria</taxon>
        <taxon>Monogononta</taxon>
        <taxon>Pseudotrocha</taxon>
        <taxon>Ploima</taxon>
        <taxon>Brachionidae</taxon>
        <taxon>Brachionus</taxon>
    </lineage>
</organism>
<accession>A0A3M7QQF0</accession>
<evidence type="ECO:0000313" key="1">
    <source>
        <dbReference type="EMBL" id="RNA13616.1"/>
    </source>
</evidence>
<proteinExistence type="predicted"/>